<keyword evidence="8" id="KW-0472">Membrane</keyword>
<evidence type="ECO:0000256" key="6">
    <source>
        <dbReference type="ARBA" id="ARBA00022801"/>
    </source>
</evidence>
<feature type="non-terminal residue" evidence="14">
    <location>
        <position position="645"/>
    </location>
</feature>
<evidence type="ECO:0000256" key="11">
    <source>
        <dbReference type="ARBA" id="ARBA00046278"/>
    </source>
</evidence>
<dbReference type="Gene3D" id="2.40.10.10">
    <property type="entry name" value="Trypsin-like serine proteases"/>
    <property type="match status" value="1"/>
</dbReference>
<protein>
    <recommendedName>
        <fullName evidence="2">small monomeric GTPase</fullName>
        <ecNumber evidence="2">3.6.5.2</ecNumber>
    </recommendedName>
</protein>
<evidence type="ECO:0000256" key="2">
    <source>
        <dbReference type="ARBA" id="ARBA00011984"/>
    </source>
</evidence>
<sequence length="645" mass="71946">MTTDGKMGPNDWYKRATTTRYRNSASSAVRHRVSLPLRRSDSLQINPTCRLDPLQINPTCKLDPLQINPTCRLDPLQITMNFIACLLLVWTLAVADASQGRNSQVPHQVSLRSSDGSHFCGGSIISKDWIVTAAHCVVGQPLTQIRVVSGTISLVSGGTTHTATQSIVHPSYNPTQISGYVDEAHACTYRPPSNICSIEQRDISINVYCDLVVEAKATALAALFGSDHLRDSQIWRNILRRLRICDEKIFLCEMNRLHEETFTLVSKLSDGPLEPAEQQLSPVIPNYSLSRAPVEESPSTILPSPSTPHFPVIPSQSAASPSSLDITPSPLKWKRKMREEESDAEFKSNEEDSRSTSSTSTAEEVNEMPRYFIVDSSALIRLLDVCTRCKGPLTGLQCSISFVYDAVDTAYEDQQQELVEELTPREKIDLAGDGRHSAPGYLPYPPFIYPEHCIILFHGSTVTFLNHRSLYQEDYPFDCYREGKGGMIDFKLVVVGTAGVGKSALTIQYLRNTFVEEYDPTIEDSYRKQVVIDGETCLLNILDTAGQEDLSAWRDQYMRTGEGFLLVFAVDVPESLEVIAQYRQQILRVKDAEDVPMVLVGNKCDLQVRSVYTGQAKRVAESYDIPFIETSAKTRMGVDDAFYTL</sequence>
<dbReference type="NCBIfam" id="TIGR00231">
    <property type="entry name" value="small_GTP"/>
    <property type="match status" value="1"/>
</dbReference>
<evidence type="ECO:0000256" key="9">
    <source>
        <dbReference type="ARBA" id="ARBA00023157"/>
    </source>
</evidence>
<accession>A0A7R8WMQ3</accession>
<dbReference type="Pfam" id="PF00071">
    <property type="entry name" value="Ras"/>
    <property type="match status" value="1"/>
</dbReference>
<dbReference type="InterPro" id="IPR020849">
    <property type="entry name" value="Small_GTPase_Ras-type"/>
</dbReference>
<keyword evidence="4" id="KW-0488">Methylation</keyword>
<dbReference type="GO" id="GO:0012505">
    <property type="term" value="C:endomembrane system"/>
    <property type="evidence" value="ECO:0007669"/>
    <property type="project" value="UniProtKB-SubCell"/>
</dbReference>
<dbReference type="SMART" id="SM00020">
    <property type="entry name" value="Tryp_SPc"/>
    <property type="match status" value="1"/>
</dbReference>
<gene>
    <name evidence="14" type="ORF">CTOB1V02_LOCUS9314</name>
</gene>
<comment type="subcellular location">
    <subcellularLocation>
        <location evidence="1">Cell membrane</location>
    </subcellularLocation>
    <subcellularLocation>
        <location evidence="11">Endomembrane system</location>
        <topology evidence="11">Lipid-anchor</topology>
        <orientation evidence="11">Cytoplasmic side</orientation>
    </subcellularLocation>
</comment>
<evidence type="ECO:0000256" key="8">
    <source>
        <dbReference type="ARBA" id="ARBA00023136"/>
    </source>
</evidence>
<evidence type="ECO:0000256" key="4">
    <source>
        <dbReference type="ARBA" id="ARBA00022481"/>
    </source>
</evidence>
<feature type="compositionally biased region" description="Basic and acidic residues" evidence="12">
    <location>
        <begin position="344"/>
        <end position="354"/>
    </location>
</feature>
<dbReference type="SUPFAM" id="SSF50494">
    <property type="entry name" value="Trypsin-like serine proteases"/>
    <property type="match status" value="1"/>
</dbReference>
<dbReference type="CDD" id="cd04138">
    <property type="entry name" value="H_N_K_Ras_like"/>
    <property type="match status" value="1"/>
</dbReference>
<keyword evidence="6" id="KW-0378">Hydrolase</keyword>
<evidence type="ECO:0000259" key="13">
    <source>
        <dbReference type="PROSITE" id="PS50240"/>
    </source>
</evidence>
<name>A0A7R8WMQ3_9CRUS</name>
<dbReference type="SMART" id="SM00173">
    <property type="entry name" value="RAS"/>
    <property type="match status" value="1"/>
</dbReference>
<dbReference type="GO" id="GO:0003925">
    <property type="term" value="F:G protein activity"/>
    <property type="evidence" value="ECO:0007669"/>
    <property type="project" value="UniProtKB-EC"/>
</dbReference>
<dbReference type="GO" id="GO:0007165">
    <property type="term" value="P:signal transduction"/>
    <property type="evidence" value="ECO:0007669"/>
    <property type="project" value="InterPro"/>
</dbReference>
<keyword evidence="5" id="KW-0547">Nucleotide-binding</keyword>
<feature type="compositionally biased region" description="Polar residues" evidence="12">
    <location>
        <begin position="314"/>
        <end position="326"/>
    </location>
</feature>
<evidence type="ECO:0000256" key="1">
    <source>
        <dbReference type="ARBA" id="ARBA00004236"/>
    </source>
</evidence>
<dbReference type="GO" id="GO:0004252">
    <property type="term" value="F:serine-type endopeptidase activity"/>
    <property type="evidence" value="ECO:0007669"/>
    <property type="project" value="InterPro"/>
</dbReference>
<dbReference type="PANTHER" id="PTHR24070">
    <property type="entry name" value="RAS, DI-RAS, AND RHEB FAMILY MEMBERS OF SMALL GTPASE SUPERFAMILY"/>
    <property type="match status" value="1"/>
</dbReference>
<evidence type="ECO:0000256" key="7">
    <source>
        <dbReference type="ARBA" id="ARBA00023134"/>
    </source>
</evidence>
<dbReference type="GO" id="GO:0005886">
    <property type="term" value="C:plasma membrane"/>
    <property type="evidence" value="ECO:0007669"/>
    <property type="project" value="UniProtKB-SubCell"/>
</dbReference>
<dbReference type="PROSITE" id="PS51419">
    <property type="entry name" value="RAB"/>
    <property type="match status" value="1"/>
</dbReference>
<dbReference type="SUPFAM" id="SSF52540">
    <property type="entry name" value="P-loop containing nucleoside triphosphate hydrolases"/>
    <property type="match status" value="1"/>
</dbReference>
<dbReference type="InterPro" id="IPR018114">
    <property type="entry name" value="TRYPSIN_HIS"/>
</dbReference>
<dbReference type="InterPro" id="IPR001806">
    <property type="entry name" value="Small_GTPase"/>
</dbReference>
<evidence type="ECO:0000256" key="10">
    <source>
        <dbReference type="ARBA" id="ARBA00023288"/>
    </source>
</evidence>
<feature type="region of interest" description="Disordered" evidence="12">
    <location>
        <begin position="295"/>
        <end position="363"/>
    </location>
</feature>
<evidence type="ECO:0000256" key="3">
    <source>
        <dbReference type="ARBA" id="ARBA00022475"/>
    </source>
</evidence>
<dbReference type="InterPro" id="IPR001254">
    <property type="entry name" value="Trypsin_dom"/>
</dbReference>
<keyword evidence="10" id="KW-0449">Lipoprotein</keyword>
<dbReference type="PRINTS" id="PR00449">
    <property type="entry name" value="RASTRNSFRMNG"/>
</dbReference>
<dbReference type="GO" id="GO:0005525">
    <property type="term" value="F:GTP binding"/>
    <property type="evidence" value="ECO:0007669"/>
    <property type="project" value="UniProtKB-KW"/>
</dbReference>
<keyword evidence="3" id="KW-1003">Cell membrane</keyword>
<evidence type="ECO:0000256" key="12">
    <source>
        <dbReference type="SAM" id="MobiDB-lite"/>
    </source>
</evidence>
<dbReference type="SMART" id="SM00174">
    <property type="entry name" value="RHO"/>
    <property type="match status" value="1"/>
</dbReference>
<evidence type="ECO:0000256" key="5">
    <source>
        <dbReference type="ARBA" id="ARBA00022741"/>
    </source>
</evidence>
<dbReference type="EMBL" id="OB663540">
    <property type="protein sequence ID" value="CAD7231467.1"/>
    <property type="molecule type" value="Genomic_DNA"/>
</dbReference>
<dbReference type="OrthoDB" id="5976022at2759"/>
<dbReference type="FunFam" id="2.40.10.10:FF:000068">
    <property type="entry name" value="transmembrane protease serine 2"/>
    <property type="match status" value="1"/>
</dbReference>
<keyword evidence="9" id="KW-1015">Disulfide bond</keyword>
<dbReference type="PROSITE" id="PS50240">
    <property type="entry name" value="TRYPSIN_DOM"/>
    <property type="match status" value="1"/>
</dbReference>
<dbReference type="AlphaFoldDB" id="A0A7R8WMQ3"/>
<dbReference type="FunFam" id="3.40.50.300:FF:000343">
    <property type="entry name" value="Ras family gtpase"/>
    <property type="match status" value="1"/>
</dbReference>
<dbReference type="InterPro" id="IPR027417">
    <property type="entry name" value="P-loop_NTPase"/>
</dbReference>
<dbReference type="PROSITE" id="PS51420">
    <property type="entry name" value="RHO"/>
    <property type="match status" value="1"/>
</dbReference>
<keyword evidence="7" id="KW-0342">GTP-binding</keyword>
<feature type="domain" description="Peptidase S1" evidence="13">
    <location>
        <begin position="94"/>
        <end position="559"/>
    </location>
</feature>
<dbReference type="PROSITE" id="PS00134">
    <property type="entry name" value="TRYPSIN_HIS"/>
    <property type="match status" value="1"/>
</dbReference>
<dbReference type="SMART" id="SM00175">
    <property type="entry name" value="RAB"/>
    <property type="match status" value="1"/>
</dbReference>
<dbReference type="InterPro" id="IPR005225">
    <property type="entry name" value="Small_GTP-bd"/>
</dbReference>
<reference evidence="14" key="1">
    <citation type="submission" date="2020-11" db="EMBL/GenBank/DDBJ databases">
        <authorList>
            <person name="Tran Van P."/>
        </authorList>
    </citation>
    <scope>NUCLEOTIDE SEQUENCE</scope>
</reference>
<dbReference type="InterPro" id="IPR043504">
    <property type="entry name" value="Peptidase_S1_PA_chymotrypsin"/>
</dbReference>
<dbReference type="PROSITE" id="PS51421">
    <property type="entry name" value="RAS"/>
    <property type="match status" value="1"/>
</dbReference>
<dbReference type="EC" id="3.6.5.2" evidence="2"/>
<dbReference type="Gene3D" id="3.40.50.300">
    <property type="entry name" value="P-loop containing nucleotide triphosphate hydrolases"/>
    <property type="match status" value="1"/>
</dbReference>
<proteinExistence type="predicted"/>
<dbReference type="GO" id="GO:0006508">
    <property type="term" value="P:proteolysis"/>
    <property type="evidence" value="ECO:0007669"/>
    <property type="project" value="InterPro"/>
</dbReference>
<dbReference type="Pfam" id="PF00089">
    <property type="entry name" value="Trypsin"/>
    <property type="match status" value="1"/>
</dbReference>
<organism evidence="14">
    <name type="scientific">Cyprideis torosa</name>
    <dbReference type="NCBI Taxonomy" id="163714"/>
    <lineage>
        <taxon>Eukaryota</taxon>
        <taxon>Metazoa</taxon>
        <taxon>Ecdysozoa</taxon>
        <taxon>Arthropoda</taxon>
        <taxon>Crustacea</taxon>
        <taxon>Oligostraca</taxon>
        <taxon>Ostracoda</taxon>
        <taxon>Podocopa</taxon>
        <taxon>Podocopida</taxon>
        <taxon>Cytherocopina</taxon>
        <taxon>Cytheroidea</taxon>
        <taxon>Cytherideidae</taxon>
        <taxon>Cyprideis</taxon>
    </lineage>
</organism>
<evidence type="ECO:0000313" key="14">
    <source>
        <dbReference type="EMBL" id="CAD7231467.1"/>
    </source>
</evidence>
<dbReference type="InterPro" id="IPR009003">
    <property type="entry name" value="Peptidase_S1_PA"/>
</dbReference>